<organism evidence="1">
    <name type="scientific">Proteinivorax tanatarense</name>
    <dbReference type="NCBI Taxonomy" id="1260629"/>
    <lineage>
        <taxon>Bacteria</taxon>
        <taxon>Bacillati</taxon>
        <taxon>Bacillota</taxon>
        <taxon>Clostridia</taxon>
        <taxon>Eubacteriales</taxon>
        <taxon>Proteinivoracaceae</taxon>
        <taxon>Proteinivorax</taxon>
    </lineage>
</organism>
<evidence type="ECO:0000313" key="1">
    <source>
        <dbReference type="EMBL" id="XBX74386.1"/>
    </source>
</evidence>
<protein>
    <submittedName>
        <fullName evidence="1">Uncharacterized protein</fullName>
    </submittedName>
</protein>
<sequence>MKGIKKVTLEEAVRGLNQDELKQFKKERYKKFIKPLTDMNIKDIEDPRCKKQ</sequence>
<dbReference type="RefSeq" id="WP_350343140.1">
    <property type="nucleotide sequence ID" value="NZ_CP158367.1"/>
</dbReference>
<dbReference type="AlphaFoldDB" id="A0AAU7VKB5"/>
<gene>
    <name evidence="1" type="ORF">PRVXT_002421</name>
</gene>
<reference evidence="1" key="2">
    <citation type="submission" date="2024-06" db="EMBL/GenBank/DDBJ databases">
        <authorList>
            <person name="Petrova K.O."/>
            <person name="Toshchakov S.V."/>
            <person name="Boltjanskaja Y.V."/>
            <person name="Kevbrin V."/>
        </authorList>
    </citation>
    <scope>NUCLEOTIDE SEQUENCE</scope>
    <source>
        <strain evidence="1">Z-910T</strain>
    </source>
</reference>
<accession>A0AAU7VKB5</accession>
<proteinExistence type="predicted"/>
<reference evidence="1" key="1">
    <citation type="journal article" date="2013" name="Extremophiles">
        <title>Proteinivorax tanatarense gen. nov., sp. nov., an anaerobic, haloalkaliphilic, proteolytic bacterium isolated from a decaying algal bloom, and proposal of Proteinivoraceae fam. nov.</title>
        <authorList>
            <person name="Kevbrin V."/>
            <person name="Boltyanskaya Y."/>
            <person name="Zhilina T."/>
            <person name="Kolganova T."/>
            <person name="Lavrentjeva E."/>
            <person name="Kuznetsov B."/>
        </authorList>
    </citation>
    <scope>NUCLEOTIDE SEQUENCE</scope>
    <source>
        <strain evidence="1">Z-910T</strain>
    </source>
</reference>
<name>A0AAU7VKB5_9FIRM</name>
<dbReference type="EMBL" id="CP158367">
    <property type="protein sequence ID" value="XBX74386.1"/>
    <property type="molecule type" value="Genomic_DNA"/>
</dbReference>